<dbReference type="WBParaSite" id="PS1159_v2.g6454.t1">
    <property type="protein sequence ID" value="PS1159_v2.g6454.t1"/>
    <property type="gene ID" value="PS1159_v2.g6454"/>
</dbReference>
<protein>
    <submittedName>
        <fullName evidence="2">Uncharacterized protein</fullName>
    </submittedName>
</protein>
<evidence type="ECO:0000313" key="1">
    <source>
        <dbReference type="Proteomes" id="UP000887580"/>
    </source>
</evidence>
<name>A0AC35GKZ7_9BILA</name>
<reference evidence="2" key="1">
    <citation type="submission" date="2022-11" db="UniProtKB">
        <authorList>
            <consortium name="WormBaseParasite"/>
        </authorList>
    </citation>
    <scope>IDENTIFICATION</scope>
</reference>
<organism evidence="1 2">
    <name type="scientific">Panagrolaimus sp. PS1159</name>
    <dbReference type="NCBI Taxonomy" id="55785"/>
    <lineage>
        <taxon>Eukaryota</taxon>
        <taxon>Metazoa</taxon>
        <taxon>Ecdysozoa</taxon>
        <taxon>Nematoda</taxon>
        <taxon>Chromadorea</taxon>
        <taxon>Rhabditida</taxon>
        <taxon>Tylenchina</taxon>
        <taxon>Panagrolaimomorpha</taxon>
        <taxon>Panagrolaimoidea</taxon>
        <taxon>Panagrolaimidae</taxon>
        <taxon>Panagrolaimus</taxon>
    </lineage>
</organism>
<evidence type="ECO:0000313" key="2">
    <source>
        <dbReference type="WBParaSite" id="PS1159_v2.g6454.t1"/>
    </source>
</evidence>
<accession>A0AC35GKZ7</accession>
<proteinExistence type="predicted"/>
<sequence>MFLPIPFIFRYFAVCKSRVLTLFEYAFLIIICFTISILYTFLHAWTFWPRDNLSKYNYIIDHPFWKDSNEQLPTFVAADFKDGRLFILVSCIMILGTISYLLIIVFNVLIYRKLTSLKSTMSAKTCEVHRQLSKVLKYQAMVPFFICVCPLSLVFLLSAIGTKTDGKGVILTMLVSYLPIMNSLSTLLFVRQYRRIITQTRIFKFLFPGRANRDRISDQRTSYIQDIKSMISRYPISQKFLPQKINI</sequence>
<dbReference type="Proteomes" id="UP000887580">
    <property type="component" value="Unplaced"/>
</dbReference>